<keyword evidence="2" id="KW-0049">Antioxidant</keyword>
<dbReference type="PANTHER" id="PTHR42801">
    <property type="entry name" value="THIOREDOXIN-DEPENDENT PEROXIDE REDUCTASE"/>
    <property type="match status" value="1"/>
</dbReference>
<keyword evidence="4" id="KW-1015">Disulfide bond</keyword>
<evidence type="ECO:0000313" key="9">
    <source>
        <dbReference type="Proteomes" id="UP000078272"/>
    </source>
</evidence>
<name>A0A175R2W9_9HYPH</name>
<dbReference type="Proteomes" id="UP000078272">
    <property type="component" value="Unassembled WGS sequence"/>
</dbReference>
<evidence type="ECO:0000256" key="3">
    <source>
        <dbReference type="ARBA" id="ARBA00023002"/>
    </source>
</evidence>
<dbReference type="GO" id="GO:0045454">
    <property type="term" value="P:cell redox homeostasis"/>
    <property type="evidence" value="ECO:0007669"/>
    <property type="project" value="TreeGrafter"/>
</dbReference>
<dbReference type="InterPro" id="IPR013766">
    <property type="entry name" value="Thioredoxin_domain"/>
</dbReference>
<dbReference type="GO" id="GO:0034599">
    <property type="term" value="P:cellular response to oxidative stress"/>
    <property type="evidence" value="ECO:0007669"/>
    <property type="project" value="TreeGrafter"/>
</dbReference>
<evidence type="ECO:0000313" key="8">
    <source>
        <dbReference type="EMBL" id="KTQ84441.1"/>
    </source>
</evidence>
<evidence type="ECO:0000256" key="6">
    <source>
        <dbReference type="SAM" id="MobiDB-lite"/>
    </source>
</evidence>
<gene>
    <name evidence="8" type="ORF">NS226_21625</name>
</gene>
<evidence type="ECO:0000259" key="7">
    <source>
        <dbReference type="PROSITE" id="PS51352"/>
    </source>
</evidence>
<dbReference type="GO" id="GO:0008379">
    <property type="term" value="F:thioredoxin peroxidase activity"/>
    <property type="evidence" value="ECO:0007669"/>
    <property type="project" value="TreeGrafter"/>
</dbReference>
<organism evidence="8 9">
    <name type="scientific">Aureimonas ureilytica</name>
    <dbReference type="NCBI Taxonomy" id="401562"/>
    <lineage>
        <taxon>Bacteria</taxon>
        <taxon>Pseudomonadati</taxon>
        <taxon>Pseudomonadota</taxon>
        <taxon>Alphaproteobacteria</taxon>
        <taxon>Hyphomicrobiales</taxon>
        <taxon>Aurantimonadaceae</taxon>
        <taxon>Aureimonas</taxon>
    </lineage>
</organism>
<accession>A0A175R2W9</accession>
<dbReference type="EMBL" id="LDPZ01000073">
    <property type="protein sequence ID" value="KTQ84441.1"/>
    <property type="molecule type" value="Genomic_DNA"/>
</dbReference>
<feature type="domain" description="Thioredoxin" evidence="7">
    <location>
        <begin position="22"/>
        <end position="187"/>
    </location>
</feature>
<sequence>MTDFTILPEGLEAPRDDGGASHLVGRRLPSLSLSSTSGGTVDLARLNGLAILYLYPMTGRPGLPLPGGWNEIPGARGCTPQACGFRDHFAALRSLDVTHVFGISTQTTAYQREAVERLHLPFPLLSDATLELVEMLDVPVFDVDGDALFKRLTMVARDGEIVKVFYPIFPPDKNAEEVLDWLSEEREAHRARPL</sequence>
<keyword evidence="5" id="KW-0676">Redox-active center</keyword>
<keyword evidence="3" id="KW-0560">Oxidoreductase</keyword>
<dbReference type="Pfam" id="PF08534">
    <property type="entry name" value="Redoxin"/>
    <property type="match status" value="1"/>
</dbReference>
<reference evidence="8 9" key="1">
    <citation type="journal article" date="2016" name="Front. Microbiol.">
        <title>Genomic Resource of Rice Seed Associated Bacteria.</title>
        <authorList>
            <person name="Midha S."/>
            <person name="Bansal K."/>
            <person name="Sharma S."/>
            <person name="Kumar N."/>
            <person name="Patil P.P."/>
            <person name="Chaudhry V."/>
            <person name="Patil P.B."/>
        </authorList>
    </citation>
    <scope>NUCLEOTIDE SEQUENCE [LARGE SCALE GENOMIC DNA]</scope>
    <source>
        <strain evidence="8 9">NS226</strain>
    </source>
</reference>
<dbReference type="SUPFAM" id="SSF52833">
    <property type="entry name" value="Thioredoxin-like"/>
    <property type="match status" value="1"/>
</dbReference>
<dbReference type="PROSITE" id="PS51352">
    <property type="entry name" value="THIOREDOXIN_2"/>
    <property type="match status" value="1"/>
</dbReference>
<dbReference type="GO" id="GO:0005737">
    <property type="term" value="C:cytoplasm"/>
    <property type="evidence" value="ECO:0007669"/>
    <property type="project" value="TreeGrafter"/>
</dbReference>
<comment type="caution">
    <text evidence="8">The sequence shown here is derived from an EMBL/GenBank/DDBJ whole genome shotgun (WGS) entry which is preliminary data.</text>
</comment>
<dbReference type="PATRIC" id="fig|401562.3.peg.4782"/>
<dbReference type="Gene3D" id="3.40.30.10">
    <property type="entry name" value="Glutaredoxin"/>
    <property type="match status" value="1"/>
</dbReference>
<dbReference type="STRING" id="401562.NS365_08560"/>
<dbReference type="OrthoDB" id="5296483at2"/>
<dbReference type="RefSeq" id="WP_058636728.1">
    <property type="nucleotide sequence ID" value="NZ_LDPZ01000073.1"/>
</dbReference>
<dbReference type="InterPro" id="IPR050924">
    <property type="entry name" value="Peroxiredoxin_BCP/PrxQ"/>
</dbReference>
<evidence type="ECO:0000256" key="5">
    <source>
        <dbReference type="ARBA" id="ARBA00023284"/>
    </source>
</evidence>
<evidence type="ECO:0000256" key="4">
    <source>
        <dbReference type="ARBA" id="ARBA00023157"/>
    </source>
</evidence>
<dbReference type="AlphaFoldDB" id="A0A175R2W9"/>
<dbReference type="CDD" id="cd03017">
    <property type="entry name" value="PRX_BCP"/>
    <property type="match status" value="1"/>
</dbReference>
<feature type="region of interest" description="Disordered" evidence="6">
    <location>
        <begin position="1"/>
        <end position="20"/>
    </location>
</feature>
<dbReference type="PANTHER" id="PTHR42801:SF21">
    <property type="entry name" value="BCPB PROTEIN"/>
    <property type="match status" value="1"/>
</dbReference>
<evidence type="ECO:0000256" key="2">
    <source>
        <dbReference type="ARBA" id="ARBA00022862"/>
    </source>
</evidence>
<dbReference type="InterPro" id="IPR013740">
    <property type="entry name" value="Redoxin"/>
</dbReference>
<protein>
    <submittedName>
        <fullName evidence="8">BcpB protein</fullName>
    </submittedName>
</protein>
<dbReference type="InterPro" id="IPR036249">
    <property type="entry name" value="Thioredoxin-like_sf"/>
</dbReference>
<evidence type="ECO:0000256" key="1">
    <source>
        <dbReference type="ARBA" id="ARBA00022559"/>
    </source>
</evidence>
<keyword evidence="1" id="KW-0575">Peroxidase</keyword>
<proteinExistence type="predicted"/>